<name>A0A165I1C8_XYLHT</name>
<keyword evidence="1" id="KW-0812">Transmembrane</keyword>
<accession>A0A165I1C8</accession>
<dbReference type="GeneID" id="28902103"/>
<organism evidence="2 3">
    <name type="scientific">Xylona heveae (strain CBS 132557 / TC161)</name>
    <dbReference type="NCBI Taxonomy" id="1328760"/>
    <lineage>
        <taxon>Eukaryota</taxon>
        <taxon>Fungi</taxon>
        <taxon>Dikarya</taxon>
        <taxon>Ascomycota</taxon>
        <taxon>Pezizomycotina</taxon>
        <taxon>Xylonomycetes</taxon>
        <taxon>Xylonales</taxon>
        <taxon>Xylonaceae</taxon>
        <taxon>Xylona</taxon>
    </lineage>
</organism>
<protein>
    <submittedName>
        <fullName evidence="2">Uncharacterized protein</fullName>
    </submittedName>
</protein>
<feature type="transmembrane region" description="Helical" evidence="1">
    <location>
        <begin position="12"/>
        <end position="33"/>
    </location>
</feature>
<dbReference type="Proteomes" id="UP000076632">
    <property type="component" value="Unassembled WGS sequence"/>
</dbReference>
<keyword evidence="1" id="KW-1133">Transmembrane helix</keyword>
<keyword evidence="1" id="KW-0472">Membrane</keyword>
<sequence>MLTLHSYPIFMLYLPMLTYFVFFVPTLYLTFVIHSYRLKYKVSCNFTISAFHHLKLSNHQKYLQAHMILMIFMILRHVSPLSIPCTY</sequence>
<dbReference type="RefSeq" id="XP_018189774.1">
    <property type="nucleotide sequence ID" value="XM_018336966.1"/>
</dbReference>
<proteinExistence type="predicted"/>
<evidence type="ECO:0000313" key="2">
    <source>
        <dbReference type="EMBL" id="KZF24219.1"/>
    </source>
</evidence>
<gene>
    <name evidence="2" type="ORF">L228DRAFT_91859</name>
</gene>
<evidence type="ECO:0000313" key="3">
    <source>
        <dbReference type="Proteomes" id="UP000076632"/>
    </source>
</evidence>
<evidence type="ECO:0000256" key="1">
    <source>
        <dbReference type="SAM" id="Phobius"/>
    </source>
</evidence>
<dbReference type="AlphaFoldDB" id="A0A165I1C8"/>
<keyword evidence="3" id="KW-1185">Reference proteome</keyword>
<dbReference type="EMBL" id="KV407456">
    <property type="protein sequence ID" value="KZF24219.1"/>
    <property type="molecule type" value="Genomic_DNA"/>
</dbReference>
<dbReference type="InParanoid" id="A0A165I1C8"/>
<reference evidence="2 3" key="1">
    <citation type="journal article" date="2016" name="Fungal Biol.">
        <title>The genome of Xylona heveae provides a window into fungal endophytism.</title>
        <authorList>
            <person name="Gazis R."/>
            <person name="Kuo A."/>
            <person name="Riley R."/>
            <person name="LaButti K."/>
            <person name="Lipzen A."/>
            <person name="Lin J."/>
            <person name="Amirebrahimi M."/>
            <person name="Hesse C.N."/>
            <person name="Spatafora J.W."/>
            <person name="Henrissat B."/>
            <person name="Hainaut M."/>
            <person name="Grigoriev I.V."/>
            <person name="Hibbett D.S."/>
        </authorList>
    </citation>
    <scope>NUCLEOTIDE SEQUENCE [LARGE SCALE GENOMIC DNA]</scope>
    <source>
        <strain evidence="2 3">TC161</strain>
    </source>
</reference>